<sequence>MSAPRAPGYRGYRQEKDVAADSEVETFCALRLFVDSWRWAGVPVASARRQVPAADGSRSDRWPEGAAAARVRRFAD</sequence>
<gene>
    <name evidence="2" type="ORF">WKW77_25070</name>
</gene>
<reference evidence="2 3" key="1">
    <citation type="submission" date="2024-03" db="EMBL/GenBank/DDBJ databases">
        <title>Novel species of the genus Variovorax.</title>
        <authorList>
            <person name="Liu Q."/>
            <person name="Xin Y.-H."/>
        </authorList>
    </citation>
    <scope>NUCLEOTIDE SEQUENCE [LARGE SCALE GENOMIC DNA]</scope>
    <source>
        <strain evidence="2 3">KACC 18899</strain>
    </source>
</reference>
<evidence type="ECO:0000313" key="2">
    <source>
        <dbReference type="EMBL" id="MEJ8814375.1"/>
    </source>
</evidence>
<dbReference type="Gene3D" id="3.30.360.10">
    <property type="entry name" value="Dihydrodipicolinate Reductase, domain 2"/>
    <property type="match status" value="1"/>
</dbReference>
<evidence type="ECO:0000313" key="3">
    <source>
        <dbReference type="Proteomes" id="UP001365846"/>
    </source>
</evidence>
<organism evidence="2 3">
    <name type="scientific">Variovorax ureilyticus</name>
    <dbReference type="NCBI Taxonomy" id="1836198"/>
    <lineage>
        <taxon>Bacteria</taxon>
        <taxon>Pseudomonadati</taxon>
        <taxon>Pseudomonadota</taxon>
        <taxon>Betaproteobacteria</taxon>
        <taxon>Burkholderiales</taxon>
        <taxon>Comamonadaceae</taxon>
        <taxon>Variovorax</taxon>
    </lineage>
</organism>
<name>A0ABU8VLC5_9BURK</name>
<dbReference type="SUPFAM" id="SSF55347">
    <property type="entry name" value="Glyceraldehyde-3-phosphate dehydrogenase-like, C-terminal domain"/>
    <property type="match status" value="1"/>
</dbReference>
<dbReference type="RefSeq" id="WP_340359605.1">
    <property type="nucleotide sequence ID" value="NZ_JBBKZU010000012.1"/>
</dbReference>
<dbReference type="Proteomes" id="UP001365846">
    <property type="component" value="Unassembled WGS sequence"/>
</dbReference>
<protein>
    <recommendedName>
        <fullName evidence="1">Glucose-6-phosphate dehydrogenase C-terminal domain-containing protein</fullName>
    </recommendedName>
</protein>
<accession>A0ABU8VLC5</accession>
<proteinExistence type="predicted"/>
<dbReference type="InterPro" id="IPR022675">
    <property type="entry name" value="G6P_DH_C"/>
</dbReference>
<evidence type="ECO:0000259" key="1">
    <source>
        <dbReference type="Pfam" id="PF02781"/>
    </source>
</evidence>
<keyword evidence="3" id="KW-1185">Reference proteome</keyword>
<dbReference type="EMBL" id="JBBKZU010000012">
    <property type="protein sequence ID" value="MEJ8814375.1"/>
    <property type="molecule type" value="Genomic_DNA"/>
</dbReference>
<feature type="domain" description="Glucose-6-phosphate dehydrogenase C-terminal" evidence="1">
    <location>
        <begin position="9"/>
        <end position="44"/>
    </location>
</feature>
<comment type="caution">
    <text evidence="2">The sequence shown here is derived from an EMBL/GenBank/DDBJ whole genome shotgun (WGS) entry which is preliminary data.</text>
</comment>
<dbReference type="Pfam" id="PF02781">
    <property type="entry name" value="G6PD_C"/>
    <property type="match status" value="1"/>
</dbReference>